<dbReference type="AlphaFoldDB" id="C6XIT0"/>
<dbReference type="InterPro" id="IPR050266">
    <property type="entry name" value="AB_hydrolase_sf"/>
</dbReference>
<dbReference type="EMBL" id="CP001678">
    <property type="protein sequence ID" value="ACT59025.1"/>
    <property type="molecule type" value="Genomic_DNA"/>
</dbReference>
<keyword evidence="4" id="KW-1185">Reference proteome</keyword>
<dbReference type="InterPro" id="IPR029058">
    <property type="entry name" value="AB_hydrolase_fold"/>
</dbReference>
<dbReference type="SUPFAM" id="SSF53474">
    <property type="entry name" value="alpha/beta-Hydrolases"/>
    <property type="match status" value="1"/>
</dbReference>
<keyword evidence="3" id="KW-0378">Hydrolase</keyword>
<dbReference type="PROSITE" id="PS51257">
    <property type="entry name" value="PROKAR_LIPOPROTEIN"/>
    <property type="match status" value="1"/>
</dbReference>
<gene>
    <name evidence="3" type="ordered locus">Hbal_1333</name>
</gene>
<dbReference type="PRINTS" id="PR00111">
    <property type="entry name" value="ABHYDROLASE"/>
</dbReference>
<evidence type="ECO:0000313" key="4">
    <source>
        <dbReference type="Proteomes" id="UP000002745"/>
    </source>
</evidence>
<feature type="domain" description="AB hydrolase-1" evidence="2">
    <location>
        <begin position="89"/>
        <end position="189"/>
    </location>
</feature>
<evidence type="ECO:0000256" key="1">
    <source>
        <dbReference type="SAM" id="SignalP"/>
    </source>
</evidence>
<accession>C6XIT0</accession>
<keyword evidence="1" id="KW-0732">Signal</keyword>
<proteinExistence type="predicted"/>
<dbReference type="Proteomes" id="UP000002745">
    <property type="component" value="Chromosome"/>
</dbReference>
<reference evidence="4" key="1">
    <citation type="journal article" date="2011" name="J. Bacteriol.">
        <title>Genome sequences of eight morphologically diverse alphaproteobacteria.</title>
        <authorList>
            <consortium name="US DOE Joint Genome Institute"/>
            <person name="Brown P.J."/>
            <person name="Kysela D.T."/>
            <person name="Buechlein A."/>
            <person name="Hemmerich C."/>
            <person name="Brun Y.V."/>
        </authorList>
    </citation>
    <scope>NUCLEOTIDE SEQUENCE [LARGE SCALE GENOMIC DNA]</scope>
    <source>
        <strain evidence="4">ATCC 49814 / DSM 5838 / IFAM 1418</strain>
    </source>
</reference>
<dbReference type="Pfam" id="PF00561">
    <property type="entry name" value="Abhydrolase_1"/>
    <property type="match status" value="1"/>
</dbReference>
<dbReference type="Gene3D" id="3.40.50.1820">
    <property type="entry name" value="alpha/beta hydrolase"/>
    <property type="match status" value="1"/>
</dbReference>
<dbReference type="GO" id="GO:0016020">
    <property type="term" value="C:membrane"/>
    <property type="evidence" value="ECO:0007669"/>
    <property type="project" value="TreeGrafter"/>
</dbReference>
<evidence type="ECO:0000259" key="2">
    <source>
        <dbReference type="Pfam" id="PF00561"/>
    </source>
</evidence>
<sequence>MKRAGVMRRNKHLSMLRAFCTCFALTACLTSSVIAEPKVSDAKISYGKSLEKYPYPFEVQTFQFSSQGQNLEMAYMYLPAVEESKGIITLLHGKNFNGAYWQQTAAYLHGLGYGVLMPDQIGFGKSSKPINYQYSFPALANNTKALLNHLDIQSSHIIGHSMGGMLASRFALQYPEATEKLTLVNPIGLENYLHYVEYKDVDFFYQNELGQKPEKIAAYQQKNYYDGAWNEEYEALTIPLVGWVNGPDWSLLAQVSARTYDMIFSGPVIEEFDDFKMPVTLILGTRDRTGPGRNWKKSGIDYELGRYDQLGDQVKARNPSIHVIELDDLGHLPHIEDFDRFQKALNQTF</sequence>
<dbReference type="PANTHER" id="PTHR43798:SF33">
    <property type="entry name" value="HYDROLASE, PUTATIVE (AFU_ORTHOLOGUE AFUA_2G14860)-RELATED"/>
    <property type="match status" value="1"/>
</dbReference>
<organism evidence="3 4">
    <name type="scientific">Hirschia baltica (strain ATCC 49814 / DSM 5838 / IFAM 1418)</name>
    <dbReference type="NCBI Taxonomy" id="582402"/>
    <lineage>
        <taxon>Bacteria</taxon>
        <taxon>Pseudomonadati</taxon>
        <taxon>Pseudomonadota</taxon>
        <taxon>Alphaproteobacteria</taxon>
        <taxon>Hyphomonadales</taxon>
        <taxon>Hyphomonadaceae</taxon>
        <taxon>Hirschia</taxon>
    </lineage>
</organism>
<feature type="chain" id="PRO_5002973996" evidence="1">
    <location>
        <begin position="36"/>
        <end position="349"/>
    </location>
</feature>
<dbReference type="GO" id="GO:0046464">
    <property type="term" value="P:acylglycerol catabolic process"/>
    <property type="evidence" value="ECO:0007669"/>
    <property type="project" value="TreeGrafter"/>
</dbReference>
<dbReference type="InterPro" id="IPR000073">
    <property type="entry name" value="AB_hydrolase_1"/>
</dbReference>
<dbReference type="HOGENOM" id="CLU_020336_2_0_5"/>
<dbReference type="GO" id="GO:0047372">
    <property type="term" value="F:monoacylglycerol lipase activity"/>
    <property type="evidence" value="ECO:0007669"/>
    <property type="project" value="TreeGrafter"/>
</dbReference>
<dbReference type="PANTHER" id="PTHR43798">
    <property type="entry name" value="MONOACYLGLYCEROL LIPASE"/>
    <property type="match status" value="1"/>
</dbReference>
<evidence type="ECO:0000313" key="3">
    <source>
        <dbReference type="EMBL" id="ACT59025.1"/>
    </source>
</evidence>
<protein>
    <submittedName>
        <fullName evidence="3">Alpha/beta hydrolase fold protein</fullName>
    </submittedName>
</protein>
<dbReference type="STRING" id="582402.Hbal_1333"/>
<dbReference type="eggNOG" id="COG2267">
    <property type="taxonomic scope" value="Bacteria"/>
</dbReference>
<dbReference type="KEGG" id="hba:Hbal_1333"/>
<name>C6XIT0_HIRBI</name>
<feature type="signal peptide" evidence="1">
    <location>
        <begin position="1"/>
        <end position="35"/>
    </location>
</feature>